<evidence type="ECO:0000259" key="1">
    <source>
        <dbReference type="PROSITE" id="PS51186"/>
    </source>
</evidence>
<evidence type="ECO:0000313" key="2">
    <source>
        <dbReference type="EMBL" id="CAG9619937.1"/>
    </source>
</evidence>
<dbReference type="InterPro" id="IPR016181">
    <property type="entry name" value="Acyl_CoA_acyltransferase"/>
</dbReference>
<accession>A0ABM8YJ66</accession>
<protein>
    <submittedName>
        <fullName evidence="2">N-acetyltransferase Eis</fullName>
        <ecNumber evidence="2">2.3.1.-</ecNumber>
    </submittedName>
</protein>
<comment type="caution">
    <text evidence="2">The sequence shown here is derived from an EMBL/GenBank/DDBJ whole genome shotgun (WGS) entry which is preliminary data.</text>
</comment>
<dbReference type="InterPro" id="IPR025559">
    <property type="entry name" value="Eis_dom"/>
</dbReference>
<dbReference type="PANTHER" id="PTHR37817">
    <property type="entry name" value="N-ACETYLTRANSFERASE EIS"/>
    <property type="match status" value="1"/>
</dbReference>
<organism evidence="2 3">
    <name type="scientific">Sutcliffiella rhizosphaerae</name>
    <dbReference type="NCBI Taxonomy" id="2880967"/>
    <lineage>
        <taxon>Bacteria</taxon>
        <taxon>Bacillati</taxon>
        <taxon>Bacillota</taxon>
        <taxon>Bacilli</taxon>
        <taxon>Bacillales</taxon>
        <taxon>Bacillaceae</taxon>
        <taxon>Sutcliffiella</taxon>
    </lineage>
</organism>
<dbReference type="Pfam" id="PF13527">
    <property type="entry name" value="Acetyltransf_9"/>
    <property type="match status" value="1"/>
</dbReference>
<proteinExistence type="predicted"/>
<dbReference type="Proteomes" id="UP000789833">
    <property type="component" value="Unassembled WGS sequence"/>
</dbReference>
<keyword evidence="2" id="KW-0808">Transferase</keyword>
<dbReference type="GO" id="GO:0016746">
    <property type="term" value="F:acyltransferase activity"/>
    <property type="evidence" value="ECO:0007669"/>
    <property type="project" value="UniProtKB-KW"/>
</dbReference>
<dbReference type="Gene3D" id="3.40.630.30">
    <property type="match status" value="2"/>
</dbReference>
<sequence length="415" mass="47920">MMYNIRELEKHELSDFVEIASTAYPGMGIYTEEAKAGLIEKLEKQISTNHKKLYGCFKEEDLVGGMMLHDFIMNFHGKQIEVGGLGFVAVSLLHKKEKVAKNLVIFFEKHYKDRNIPITALYPFRPDFYKKMGYGYGAKMNKYIFAPEQLPKGKLKKDLVRLSEQSIPDMHKCYTTYMHDTHGMMARTEEMMSISFLNPKIMSYGVMEGTELTGYCSFTFEPENTTNFLSNNLIIKEFVYVTPEAMARLCMFLHSQQDQVHRIVWYSQDENLHFLLHDPRNGSDNIMPHVYHENSVTGVGLMYKILEPKILFQFMEEGCFGEGDMIVKWNICHSFNGETSTFTTKFNNGKPIITNEEEDLQVDISINEFSSLLMGAIDVDSLYRYGLISVSDKSKLVLLRTLFYHFPKPICMTGF</sequence>
<dbReference type="RefSeq" id="WP_230499859.1">
    <property type="nucleotide sequence ID" value="NZ_CAKJTJ010000002.1"/>
</dbReference>
<gene>
    <name evidence="2" type="primary">eis</name>
    <name evidence="2" type="ORF">BACCIP111883_00705</name>
</gene>
<evidence type="ECO:0000313" key="3">
    <source>
        <dbReference type="Proteomes" id="UP000789833"/>
    </source>
</evidence>
<dbReference type="InterPro" id="IPR036527">
    <property type="entry name" value="SCP2_sterol-bd_dom_sf"/>
</dbReference>
<feature type="domain" description="N-acetyltransferase" evidence="1">
    <location>
        <begin position="3"/>
        <end position="157"/>
    </location>
</feature>
<keyword evidence="3" id="KW-1185">Reference proteome</keyword>
<dbReference type="EMBL" id="CAKJTJ010000002">
    <property type="protein sequence ID" value="CAG9619937.1"/>
    <property type="molecule type" value="Genomic_DNA"/>
</dbReference>
<dbReference type="Pfam" id="PF17668">
    <property type="entry name" value="Acetyltransf_17"/>
    <property type="match status" value="1"/>
</dbReference>
<dbReference type="EC" id="2.3.1.-" evidence="2"/>
<reference evidence="2 3" key="1">
    <citation type="submission" date="2021-10" db="EMBL/GenBank/DDBJ databases">
        <authorList>
            <person name="Criscuolo A."/>
        </authorList>
    </citation>
    <scope>NUCLEOTIDE SEQUENCE [LARGE SCALE GENOMIC DNA]</scope>
    <source>
        <strain evidence="3">CIP 111883</strain>
    </source>
</reference>
<dbReference type="Pfam" id="PF13530">
    <property type="entry name" value="SCP2_2"/>
    <property type="match status" value="1"/>
</dbReference>
<dbReference type="Gene3D" id="3.30.1050.10">
    <property type="entry name" value="SCP2 sterol-binding domain"/>
    <property type="match status" value="1"/>
</dbReference>
<dbReference type="PROSITE" id="PS51186">
    <property type="entry name" value="GNAT"/>
    <property type="match status" value="1"/>
</dbReference>
<dbReference type="SUPFAM" id="SSF55729">
    <property type="entry name" value="Acyl-CoA N-acyltransferases (Nat)"/>
    <property type="match status" value="1"/>
</dbReference>
<dbReference type="InterPro" id="IPR051554">
    <property type="entry name" value="Acetyltransferase_Eis"/>
</dbReference>
<dbReference type="SUPFAM" id="SSF55718">
    <property type="entry name" value="SCP-like"/>
    <property type="match status" value="1"/>
</dbReference>
<dbReference type="PANTHER" id="PTHR37817:SF1">
    <property type="entry name" value="N-ACETYLTRANSFERASE EIS"/>
    <property type="match status" value="1"/>
</dbReference>
<keyword evidence="2" id="KW-0012">Acyltransferase</keyword>
<dbReference type="InterPro" id="IPR041380">
    <property type="entry name" value="Acetyltransf_17"/>
</dbReference>
<name>A0ABM8YJ66_9BACI</name>
<dbReference type="InterPro" id="IPR000182">
    <property type="entry name" value="GNAT_dom"/>
</dbReference>